<dbReference type="Gene3D" id="3.10.100.10">
    <property type="entry name" value="Mannose-Binding Protein A, subunit A"/>
    <property type="match status" value="1"/>
</dbReference>
<accession>A0A8X7XCA5</accession>
<dbReference type="InterPro" id="IPR016187">
    <property type="entry name" value="CTDL_fold"/>
</dbReference>
<evidence type="ECO:0000256" key="2">
    <source>
        <dbReference type="SAM" id="Phobius"/>
    </source>
</evidence>
<dbReference type="EMBL" id="JAATIS010001721">
    <property type="protein sequence ID" value="KAG2465353.1"/>
    <property type="molecule type" value="Genomic_DNA"/>
</dbReference>
<feature type="domain" description="C-type lectin" evidence="3">
    <location>
        <begin position="421"/>
        <end position="517"/>
    </location>
</feature>
<dbReference type="PROSITE" id="PS50041">
    <property type="entry name" value="C_TYPE_LECTIN_2"/>
    <property type="match status" value="1"/>
</dbReference>
<keyword evidence="1" id="KW-0175">Coiled coil</keyword>
<keyword evidence="5" id="KW-1185">Reference proteome</keyword>
<dbReference type="Pfam" id="PF00059">
    <property type="entry name" value="Lectin_C"/>
    <property type="match status" value="1"/>
</dbReference>
<evidence type="ECO:0000313" key="4">
    <source>
        <dbReference type="EMBL" id="KAG2465353.1"/>
    </source>
</evidence>
<sequence>MTTAEMELEGVYTSLKKPTEDIYTTTELKHDKKADHQGALRPVATVNKNPHLVKLLVFFCVLLVGIIIFLAAYNYKGYRIMGVAFDKNYKEEQLQNSTLQEKYTKLEQNYAKLSARVTALDKQCQVRNTSAQGRKDNVIYAEVKLKNRPGQPVEETDSDTDAEEIRTDDSQYTNYMMIDWNLVEDVKQPCGETPVDVISHKYTAKEQKLQHNLSTAENKSMRLQADLNIMQLQLSDLQNQASALNWSCNELRFQNRELKQNQSELQNKTREMREKQTALLFENAKLKSNQSEQQKQYQELKDNQSELTKTQSVLLAKYQQLNDNHSKLTADFNEYCPIKDKDVTDLKEEGHIEELNGKYAAFHEQLDHFKKELLSMSEENDYLQGNLSEIQYQYKEMSKNLNEMTKINAILNRFCPGSNTLTQADKSYWIGLTDQVTEGQFIWVDGTPVAQHEGYETKLHSQWDELWGIRTDGRREPDNWVDDSSVIGEDCVYICKIGGYQGWYDAACQQKYKRICEAPAALVLTSPVSETQSGV</sequence>
<evidence type="ECO:0000259" key="3">
    <source>
        <dbReference type="PROSITE" id="PS50041"/>
    </source>
</evidence>
<evidence type="ECO:0000313" key="5">
    <source>
        <dbReference type="Proteomes" id="UP000886611"/>
    </source>
</evidence>
<reference evidence="4 5" key="1">
    <citation type="journal article" date="2021" name="Cell">
        <title>Tracing the genetic footprints of vertebrate landing in non-teleost ray-finned fishes.</title>
        <authorList>
            <person name="Bi X."/>
            <person name="Wang K."/>
            <person name="Yang L."/>
            <person name="Pan H."/>
            <person name="Jiang H."/>
            <person name="Wei Q."/>
            <person name="Fang M."/>
            <person name="Yu H."/>
            <person name="Zhu C."/>
            <person name="Cai Y."/>
            <person name="He Y."/>
            <person name="Gan X."/>
            <person name="Zeng H."/>
            <person name="Yu D."/>
            <person name="Zhu Y."/>
            <person name="Jiang H."/>
            <person name="Qiu Q."/>
            <person name="Yang H."/>
            <person name="Zhang Y.E."/>
            <person name="Wang W."/>
            <person name="Zhu M."/>
            <person name="He S."/>
            <person name="Zhang G."/>
        </authorList>
    </citation>
    <scope>NUCLEOTIDE SEQUENCE [LARGE SCALE GENOMIC DNA]</scope>
    <source>
        <strain evidence="4">Bchr_013</strain>
    </source>
</reference>
<dbReference type="InterPro" id="IPR016186">
    <property type="entry name" value="C-type_lectin-like/link_sf"/>
</dbReference>
<gene>
    <name evidence="4" type="primary">Clec4f_2</name>
    <name evidence="4" type="ORF">GTO96_0017172</name>
</gene>
<dbReference type="PANTHER" id="PTHR22803">
    <property type="entry name" value="MANNOSE, PHOSPHOLIPASE, LECTIN RECEPTOR RELATED"/>
    <property type="match status" value="1"/>
</dbReference>
<feature type="non-terminal residue" evidence="4">
    <location>
        <position position="1"/>
    </location>
</feature>
<dbReference type="Proteomes" id="UP000886611">
    <property type="component" value="Unassembled WGS sequence"/>
</dbReference>
<dbReference type="InterPro" id="IPR001304">
    <property type="entry name" value="C-type_lectin-like"/>
</dbReference>
<name>A0A8X7XCA5_POLSE</name>
<keyword evidence="2" id="KW-1133">Transmembrane helix</keyword>
<feature type="coiled-coil region" evidence="1">
    <location>
        <begin position="89"/>
        <end position="123"/>
    </location>
</feature>
<dbReference type="InterPro" id="IPR050111">
    <property type="entry name" value="C-type_lectin/snaclec_domain"/>
</dbReference>
<feature type="non-terminal residue" evidence="4">
    <location>
        <position position="535"/>
    </location>
</feature>
<keyword evidence="2" id="KW-0472">Membrane</keyword>
<keyword evidence="2" id="KW-0812">Transmembrane</keyword>
<proteinExistence type="predicted"/>
<feature type="coiled-coil region" evidence="1">
    <location>
        <begin position="206"/>
        <end position="310"/>
    </location>
</feature>
<dbReference type="AlphaFoldDB" id="A0A8X7XCA5"/>
<comment type="caution">
    <text evidence="4">The sequence shown here is derived from an EMBL/GenBank/DDBJ whole genome shotgun (WGS) entry which is preliminary data.</text>
</comment>
<protein>
    <submittedName>
        <fullName evidence="4">CLC4F protein</fullName>
    </submittedName>
</protein>
<feature type="transmembrane region" description="Helical" evidence="2">
    <location>
        <begin position="55"/>
        <end position="75"/>
    </location>
</feature>
<evidence type="ECO:0000256" key="1">
    <source>
        <dbReference type="SAM" id="Coils"/>
    </source>
</evidence>
<dbReference type="SUPFAM" id="SSF56436">
    <property type="entry name" value="C-type lectin-like"/>
    <property type="match status" value="1"/>
</dbReference>
<organism evidence="4 5">
    <name type="scientific">Polypterus senegalus</name>
    <name type="common">Senegal bichir</name>
    <dbReference type="NCBI Taxonomy" id="55291"/>
    <lineage>
        <taxon>Eukaryota</taxon>
        <taxon>Metazoa</taxon>
        <taxon>Chordata</taxon>
        <taxon>Craniata</taxon>
        <taxon>Vertebrata</taxon>
        <taxon>Euteleostomi</taxon>
        <taxon>Actinopterygii</taxon>
        <taxon>Polypteriformes</taxon>
        <taxon>Polypteridae</taxon>
        <taxon>Polypterus</taxon>
    </lineage>
</organism>